<feature type="domain" description="Electron transfer flavoprotein alpha/beta-subunit N-terminal" evidence="5">
    <location>
        <begin position="33"/>
        <end position="153"/>
    </location>
</feature>
<dbReference type="STRING" id="74969.FAD_1538"/>
<dbReference type="SUPFAM" id="SSF52402">
    <property type="entry name" value="Adenine nucleotide alpha hydrolases-like"/>
    <property type="match status" value="1"/>
</dbReference>
<dbReference type="KEGG" id="fai:FAD_1538"/>
<dbReference type="GeneID" id="31677029"/>
<dbReference type="FunFam" id="3.40.50.1220:FF:000004">
    <property type="entry name" value="Electron transfer flavoprotein"/>
    <property type="match status" value="1"/>
</dbReference>
<evidence type="ECO:0000256" key="1">
    <source>
        <dbReference type="ARBA" id="ARBA00005817"/>
    </source>
</evidence>
<sequence length="293" mass="32908">MKALVFSNEPKNAMEIITYLRGKMDIDVISQENKELPEYGANTVYFYSNGFVDNLGKFLADYIGKNNYDFIFISSTNMGRELAGILSFKLKMKCMPEIFSFEHKEKNITRRFYHGGKTVVEEESNFKMFTVSPGICEAEKADKKSEVKNLTLEKSDYKIVDVKSKKTAGTDIRNAKVIVSIGRGLGSQENIEKVMPLVDVLHAEISGSRPVCLDYKWLSEDKQVGLSGKKVRPEFYIALGISGQIQHIAGIRGSKTIIAINKDKSAPIFEECDYGLVGDLFTIVPQLVEKLKN</sequence>
<evidence type="ECO:0000313" key="7">
    <source>
        <dbReference type="Proteomes" id="UP000192050"/>
    </source>
</evidence>
<dbReference type="AlphaFoldDB" id="A0A1V0N5J6"/>
<dbReference type="Gene3D" id="3.40.50.620">
    <property type="entry name" value="HUPs"/>
    <property type="match status" value="1"/>
</dbReference>
<keyword evidence="3" id="KW-0285">Flavoprotein</keyword>
<dbReference type="PANTHER" id="PTHR43153">
    <property type="entry name" value="ELECTRON TRANSFER FLAVOPROTEIN ALPHA"/>
    <property type="match status" value="1"/>
</dbReference>
<dbReference type="OrthoDB" id="307696at2157"/>
<dbReference type="Pfam" id="PF00766">
    <property type="entry name" value="ETF_alpha"/>
    <property type="match status" value="1"/>
</dbReference>
<feature type="domain" description="Electron transfer flavoprotein alpha subunit C-terminal" evidence="4">
    <location>
        <begin position="171"/>
        <end position="252"/>
    </location>
</feature>
<keyword evidence="7" id="KW-1185">Reference proteome</keyword>
<dbReference type="Proteomes" id="UP000192050">
    <property type="component" value="Chromosome"/>
</dbReference>
<keyword evidence="2" id="KW-0813">Transport</keyword>
<proteinExistence type="inferred from homology"/>
<comment type="similarity">
    <text evidence="1">Belongs to the ETF alpha-subunit/FixB family.</text>
</comment>
<dbReference type="InterPro" id="IPR029035">
    <property type="entry name" value="DHS-like_NAD/FAD-binding_dom"/>
</dbReference>
<gene>
    <name evidence="6" type="ORF">FAD_1538</name>
</gene>
<dbReference type="InterPro" id="IPR014730">
    <property type="entry name" value="ETF_a/b_N"/>
</dbReference>
<organism evidence="6 7">
    <name type="scientific">Ferroplasma acidiphilum</name>
    <dbReference type="NCBI Taxonomy" id="74969"/>
    <lineage>
        <taxon>Archaea</taxon>
        <taxon>Methanobacteriati</taxon>
        <taxon>Thermoplasmatota</taxon>
        <taxon>Thermoplasmata</taxon>
        <taxon>Thermoplasmatales</taxon>
        <taxon>Ferroplasmaceae</taxon>
        <taxon>Ferroplasma</taxon>
    </lineage>
</organism>
<dbReference type="InterPro" id="IPR014731">
    <property type="entry name" value="ETF_asu_C"/>
</dbReference>
<dbReference type="SUPFAM" id="SSF52467">
    <property type="entry name" value="DHS-like NAD/FAD-binding domain"/>
    <property type="match status" value="1"/>
</dbReference>
<evidence type="ECO:0000259" key="4">
    <source>
        <dbReference type="Pfam" id="PF00766"/>
    </source>
</evidence>
<dbReference type="InterPro" id="IPR014729">
    <property type="entry name" value="Rossmann-like_a/b/a_fold"/>
</dbReference>
<evidence type="ECO:0000313" key="6">
    <source>
        <dbReference type="EMBL" id="ARD85387.1"/>
    </source>
</evidence>
<evidence type="ECO:0000256" key="2">
    <source>
        <dbReference type="ARBA" id="ARBA00022448"/>
    </source>
</evidence>
<dbReference type="EMBL" id="CP015363">
    <property type="protein sequence ID" value="ARD85387.1"/>
    <property type="molecule type" value="Genomic_DNA"/>
</dbReference>
<name>A0A1V0N5J6_9ARCH</name>
<dbReference type="GO" id="GO:0009055">
    <property type="term" value="F:electron transfer activity"/>
    <property type="evidence" value="ECO:0007669"/>
    <property type="project" value="InterPro"/>
</dbReference>
<protein>
    <submittedName>
        <fullName evidence="6">Electron transfer flavoprotein alpha subunit</fullName>
    </submittedName>
</protein>
<dbReference type="Gene3D" id="3.40.50.1220">
    <property type="entry name" value="TPP-binding domain"/>
    <property type="match status" value="1"/>
</dbReference>
<dbReference type="PIRSF" id="PIRSF000089">
    <property type="entry name" value="Electra_flavoP_a"/>
    <property type="match status" value="1"/>
</dbReference>
<dbReference type="RefSeq" id="WP_081142948.1">
    <property type="nucleotide sequence ID" value="NZ_CP015363.1"/>
</dbReference>
<reference evidence="6 7" key="1">
    <citation type="submission" date="2011-10" db="EMBL/GenBank/DDBJ databases">
        <title>Metabolic and evolutionary patterns in the extreme acidophile Ferroplasma acidiphilum.</title>
        <authorList>
            <person name="Golyshina O.V."/>
            <person name="Kozyavkin S.A."/>
            <person name="Tatusov R.L."/>
            <person name="Slesarev A.I."/>
            <person name="Golyshin P.N."/>
        </authorList>
    </citation>
    <scope>NUCLEOTIDE SEQUENCE [LARGE SCALE GENOMIC DNA]</scope>
    <source>
        <strain evidence="7">Y</strain>
    </source>
</reference>
<dbReference type="GO" id="GO:0033539">
    <property type="term" value="P:fatty acid beta-oxidation using acyl-CoA dehydrogenase"/>
    <property type="evidence" value="ECO:0007669"/>
    <property type="project" value="TreeGrafter"/>
</dbReference>
<evidence type="ECO:0000259" key="5">
    <source>
        <dbReference type="Pfam" id="PF01012"/>
    </source>
</evidence>
<dbReference type="Pfam" id="PF01012">
    <property type="entry name" value="ETF"/>
    <property type="match status" value="1"/>
</dbReference>
<dbReference type="InterPro" id="IPR001308">
    <property type="entry name" value="ETF_a/FixB"/>
</dbReference>
<dbReference type="GO" id="GO:0050660">
    <property type="term" value="F:flavin adenine dinucleotide binding"/>
    <property type="evidence" value="ECO:0007669"/>
    <property type="project" value="InterPro"/>
</dbReference>
<dbReference type="PANTHER" id="PTHR43153:SF11">
    <property type="entry name" value="ELECTRON TRANSFER FLAVOPROTEIN, SUBUNIT ALPHA (ETFA)"/>
    <property type="match status" value="1"/>
</dbReference>
<accession>A0A1V0N5J6</accession>
<evidence type="ECO:0000256" key="3">
    <source>
        <dbReference type="ARBA" id="ARBA00022630"/>
    </source>
</evidence>